<comment type="similarity">
    <text evidence="1 5 6">Belongs to the acetyltransferase family. RimI subfamily.</text>
</comment>
<accession>A0A323USI9</accession>
<evidence type="ECO:0000259" key="7">
    <source>
        <dbReference type="PROSITE" id="PS51186"/>
    </source>
</evidence>
<dbReference type="AlphaFoldDB" id="A0A323USI9"/>
<evidence type="ECO:0000256" key="6">
    <source>
        <dbReference type="RuleBase" id="RU363094"/>
    </source>
</evidence>
<sequence>MTEDDLDWVVEAEALLHAFPWTRGNFADSLAAGYRCSILQSENRRIAYAVVLHVLDEAHLLNISVVASAQRGGAGSLLLEHLRAQALMQGARHFFLEVRPSNEAAIALYRKSGFTEIGRRKAYYPALEGREDAIVMKLDL</sequence>
<dbReference type="EC" id="2.3.1.266" evidence="5 6"/>
<feature type="active site" description="Proton acceptor" evidence="5">
    <location>
        <position position="97"/>
    </location>
</feature>
<dbReference type="PANTHER" id="PTHR43420">
    <property type="entry name" value="ACETYLTRANSFERASE"/>
    <property type="match status" value="1"/>
</dbReference>
<comment type="caution">
    <text evidence="5">Lacks conserved residue(s) required for the propagation of feature annotation.</text>
</comment>
<feature type="binding site" evidence="5">
    <location>
        <position position="102"/>
    </location>
    <ligand>
        <name>acetyl-CoA</name>
        <dbReference type="ChEBI" id="CHEBI:57288"/>
    </ligand>
</feature>
<dbReference type="InterPro" id="IPR000182">
    <property type="entry name" value="GNAT_dom"/>
</dbReference>
<feature type="domain" description="N-acetyltransferase" evidence="7">
    <location>
        <begin position="1"/>
        <end position="140"/>
    </location>
</feature>
<evidence type="ECO:0000256" key="2">
    <source>
        <dbReference type="ARBA" id="ARBA00022490"/>
    </source>
</evidence>
<dbReference type="InterPro" id="IPR016181">
    <property type="entry name" value="Acyl_CoA_acyltransferase"/>
</dbReference>
<dbReference type="Pfam" id="PF00583">
    <property type="entry name" value="Acetyltransf_1"/>
    <property type="match status" value="1"/>
</dbReference>
<protein>
    <recommendedName>
        <fullName evidence="5 6">[Ribosomal protein bS18]-alanine N-acetyltransferase</fullName>
        <ecNumber evidence="5 6">2.3.1.266</ecNumber>
    </recommendedName>
</protein>
<evidence type="ECO:0000313" key="8">
    <source>
        <dbReference type="EMBL" id="PZA14993.1"/>
    </source>
</evidence>
<keyword evidence="4 5" id="KW-0012">Acyltransferase</keyword>
<keyword evidence="9" id="KW-1185">Reference proteome</keyword>
<keyword evidence="3 5" id="KW-0808">Transferase</keyword>
<dbReference type="OrthoDB" id="9796919at2"/>
<dbReference type="HAMAP" id="MF_02210">
    <property type="entry name" value="RimI"/>
    <property type="match status" value="1"/>
</dbReference>
<dbReference type="NCBIfam" id="TIGR01575">
    <property type="entry name" value="rimI"/>
    <property type="match status" value="1"/>
</dbReference>
<comment type="caution">
    <text evidence="8">The sequence shown here is derived from an EMBL/GenBank/DDBJ whole genome shotgun (WGS) entry which is preliminary data.</text>
</comment>
<comment type="subcellular location">
    <subcellularLocation>
        <location evidence="5 6">Cytoplasm</location>
    </subcellularLocation>
</comment>
<gene>
    <name evidence="5 8" type="primary">rimI</name>
    <name evidence="8" type="ORF">DNK49_19240</name>
</gene>
<dbReference type="Gene3D" id="3.40.630.30">
    <property type="match status" value="1"/>
</dbReference>
<dbReference type="CDD" id="cd04301">
    <property type="entry name" value="NAT_SF"/>
    <property type="match status" value="1"/>
</dbReference>
<keyword evidence="2 5" id="KW-0963">Cytoplasm</keyword>
<dbReference type="Proteomes" id="UP000248259">
    <property type="component" value="Unassembled WGS sequence"/>
</dbReference>
<feature type="active site" description="Proton donor" evidence="5">
    <location>
        <position position="109"/>
    </location>
</feature>
<dbReference type="SUPFAM" id="SSF55729">
    <property type="entry name" value="Acyl-CoA N-acyltransferases (Nat)"/>
    <property type="match status" value="1"/>
</dbReference>
<evidence type="ECO:0000256" key="1">
    <source>
        <dbReference type="ARBA" id="ARBA00005395"/>
    </source>
</evidence>
<dbReference type="EMBL" id="QKOE01000019">
    <property type="protein sequence ID" value="PZA14993.1"/>
    <property type="molecule type" value="Genomic_DNA"/>
</dbReference>
<name>A0A323USI9_9RHOO</name>
<comment type="function">
    <text evidence="5 6">Acetylates the N-terminal alanine of ribosomal protein bS18.</text>
</comment>
<dbReference type="GO" id="GO:0005737">
    <property type="term" value="C:cytoplasm"/>
    <property type="evidence" value="ECO:0007669"/>
    <property type="project" value="UniProtKB-SubCell"/>
</dbReference>
<organism evidence="8 9">
    <name type="scientific">Parazoarcus communis SWub3 = DSM 12120</name>
    <dbReference type="NCBI Taxonomy" id="1121029"/>
    <lineage>
        <taxon>Bacteria</taxon>
        <taxon>Pseudomonadati</taxon>
        <taxon>Pseudomonadota</taxon>
        <taxon>Betaproteobacteria</taxon>
        <taxon>Rhodocyclales</taxon>
        <taxon>Zoogloeaceae</taxon>
        <taxon>Parazoarcus</taxon>
    </lineage>
</organism>
<evidence type="ECO:0000256" key="4">
    <source>
        <dbReference type="ARBA" id="ARBA00023315"/>
    </source>
</evidence>
<evidence type="ECO:0000256" key="5">
    <source>
        <dbReference type="HAMAP-Rule" id="MF_02210"/>
    </source>
</evidence>
<proteinExistence type="inferred from homology"/>
<comment type="catalytic activity">
    <reaction evidence="5 6">
        <text>N-terminal L-alanyl-[ribosomal protein bS18] + acetyl-CoA = N-terminal N(alpha)-acetyl-L-alanyl-[ribosomal protein bS18] + CoA + H(+)</text>
        <dbReference type="Rhea" id="RHEA:43756"/>
        <dbReference type="Rhea" id="RHEA-COMP:10676"/>
        <dbReference type="Rhea" id="RHEA-COMP:10677"/>
        <dbReference type="ChEBI" id="CHEBI:15378"/>
        <dbReference type="ChEBI" id="CHEBI:57287"/>
        <dbReference type="ChEBI" id="CHEBI:57288"/>
        <dbReference type="ChEBI" id="CHEBI:64718"/>
        <dbReference type="ChEBI" id="CHEBI:83683"/>
        <dbReference type="EC" id="2.3.1.266"/>
    </reaction>
</comment>
<dbReference type="InterPro" id="IPR043690">
    <property type="entry name" value="RimI"/>
</dbReference>
<dbReference type="PANTHER" id="PTHR43420:SF51">
    <property type="entry name" value="PEPTIDYL-LYSINE N-ACETYLTRANSFERASE YIAC"/>
    <property type="match status" value="1"/>
</dbReference>
<evidence type="ECO:0000256" key="3">
    <source>
        <dbReference type="ARBA" id="ARBA00022679"/>
    </source>
</evidence>
<dbReference type="InterPro" id="IPR006464">
    <property type="entry name" value="AcTrfase_RimI/Ard1"/>
</dbReference>
<dbReference type="InterPro" id="IPR050680">
    <property type="entry name" value="YpeA/RimI_acetyltransf"/>
</dbReference>
<dbReference type="PROSITE" id="PS51186">
    <property type="entry name" value="GNAT"/>
    <property type="match status" value="1"/>
</dbReference>
<reference evidence="8 9" key="1">
    <citation type="submission" date="2018-06" db="EMBL/GenBank/DDBJ databases">
        <title>Azoarcus communis strain SWub3 genome.</title>
        <authorList>
            <person name="Zorraquino Salvo V."/>
            <person name="Toubiana D."/>
            <person name="Blumwald E."/>
        </authorList>
    </citation>
    <scope>NUCLEOTIDE SEQUENCE [LARGE SCALE GENOMIC DNA]</scope>
    <source>
        <strain evidence="8 9">SWub3</strain>
    </source>
</reference>
<dbReference type="GO" id="GO:0008999">
    <property type="term" value="F:protein-N-terminal-alanine acetyltransferase activity"/>
    <property type="evidence" value="ECO:0007669"/>
    <property type="project" value="UniProtKB-UniRule"/>
</dbReference>
<evidence type="ECO:0000313" key="9">
    <source>
        <dbReference type="Proteomes" id="UP000248259"/>
    </source>
</evidence>